<feature type="region of interest" description="Disordered" evidence="1">
    <location>
        <begin position="88"/>
        <end position="129"/>
    </location>
</feature>
<dbReference type="AlphaFoldDB" id="A0A077X4N7"/>
<feature type="region of interest" description="Disordered" evidence="1">
    <location>
        <begin position="278"/>
        <end position="331"/>
    </location>
</feature>
<protein>
    <submittedName>
        <fullName evidence="2">Uncharacterized protein</fullName>
    </submittedName>
</protein>
<organism evidence="2">
    <name type="scientific">Lichtheimia ramosa</name>
    <dbReference type="NCBI Taxonomy" id="688394"/>
    <lineage>
        <taxon>Eukaryota</taxon>
        <taxon>Fungi</taxon>
        <taxon>Fungi incertae sedis</taxon>
        <taxon>Mucoromycota</taxon>
        <taxon>Mucoromycotina</taxon>
        <taxon>Mucoromycetes</taxon>
        <taxon>Mucorales</taxon>
        <taxon>Lichtheimiaceae</taxon>
        <taxon>Lichtheimia</taxon>
    </lineage>
</organism>
<feature type="compositionally biased region" description="Basic residues" evidence="1">
    <location>
        <begin position="318"/>
        <end position="330"/>
    </location>
</feature>
<feature type="compositionally biased region" description="Low complexity" evidence="1">
    <location>
        <begin position="356"/>
        <end position="374"/>
    </location>
</feature>
<feature type="compositionally biased region" description="Polar residues" evidence="1">
    <location>
        <begin position="109"/>
        <end position="127"/>
    </location>
</feature>
<evidence type="ECO:0000256" key="1">
    <source>
        <dbReference type="SAM" id="MobiDB-lite"/>
    </source>
</evidence>
<feature type="compositionally biased region" description="Basic and acidic residues" evidence="1">
    <location>
        <begin position="99"/>
        <end position="108"/>
    </location>
</feature>
<feature type="compositionally biased region" description="Low complexity" evidence="1">
    <location>
        <begin position="145"/>
        <end position="163"/>
    </location>
</feature>
<name>A0A077X4N7_9FUNG</name>
<feature type="region of interest" description="Disordered" evidence="1">
    <location>
        <begin position="144"/>
        <end position="163"/>
    </location>
</feature>
<gene>
    <name evidence="2" type="ORF">LRAMOSA06163</name>
</gene>
<feature type="compositionally biased region" description="Polar residues" evidence="1">
    <location>
        <begin position="88"/>
        <end position="98"/>
    </location>
</feature>
<evidence type="ECO:0000313" key="2">
    <source>
        <dbReference type="EMBL" id="CDS13992.1"/>
    </source>
</evidence>
<reference evidence="2" key="1">
    <citation type="journal article" date="2014" name="Genome Announc.">
        <title>De novo whole-genome sequence and genome annotation of Lichtheimia ramosa.</title>
        <authorList>
            <person name="Linde J."/>
            <person name="Schwartze V."/>
            <person name="Binder U."/>
            <person name="Lass-Florl C."/>
            <person name="Voigt K."/>
            <person name="Horn F."/>
        </authorList>
    </citation>
    <scope>NUCLEOTIDE SEQUENCE</scope>
    <source>
        <strain evidence="2">JMRC FSU:6197</strain>
    </source>
</reference>
<accession>A0A077X4N7</accession>
<proteinExistence type="predicted"/>
<feature type="compositionally biased region" description="Basic and acidic residues" evidence="1">
    <location>
        <begin position="303"/>
        <end position="315"/>
    </location>
</feature>
<sequence length="391" mass="43435">MHAISTANPDNTLIVYTKLTKVSNCIAAAGRTMRECRVPQLPDTDVVISMIKERPGPVIGHVAYKEDLSYIRHATDLATRSLKRVSRTLTDNSDSQSTIRERQLRNDHTLGSNIDNIQNTSTSSSLPLINGMHPDRLAILSRSESNLSGTASSSDSSIDMSQSNIHNNQRERNFGPVIISSTNSNSDTCTTNIQMSSTSSSSPVINDMHPDHLAMLNRPESYLSNIASSSSSSHTDINVPEITIHPIPPSMTMSSTSSADTLQQPTAHNMMDQAMLSHQSATGENDSRVAVMPDTKMEKKRKRLEDKKERQDTTKAPKLAKPKSTSKRNQRLQQMEDMFQPAIDHGLDLNDEEESQQQPTTTTTPVNVSQQPVPQERRNQGWISWIRNIFF</sequence>
<feature type="region of interest" description="Disordered" evidence="1">
    <location>
        <begin position="351"/>
        <end position="379"/>
    </location>
</feature>
<dbReference type="EMBL" id="LK023385">
    <property type="protein sequence ID" value="CDS13992.1"/>
    <property type="molecule type" value="Genomic_DNA"/>
</dbReference>
<dbReference type="OrthoDB" id="10593441at2759"/>